<protein>
    <recommendedName>
        <fullName evidence="1">Cyclin C-terminal domain-containing protein</fullName>
    </recommendedName>
</protein>
<proteinExistence type="predicted"/>
<accession>A0A0G4F9I1</accession>
<evidence type="ECO:0000259" key="1">
    <source>
        <dbReference type="Pfam" id="PF02984"/>
    </source>
</evidence>
<dbReference type="Proteomes" id="UP000041254">
    <property type="component" value="Unassembled WGS sequence"/>
</dbReference>
<organism evidence="2 3">
    <name type="scientific">Vitrella brassicaformis (strain CCMP3155)</name>
    <dbReference type="NCBI Taxonomy" id="1169540"/>
    <lineage>
        <taxon>Eukaryota</taxon>
        <taxon>Sar</taxon>
        <taxon>Alveolata</taxon>
        <taxon>Colpodellida</taxon>
        <taxon>Vitrellaceae</taxon>
        <taxon>Vitrella</taxon>
    </lineage>
</organism>
<dbReference type="InterPro" id="IPR004367">
    <property type="entry name" value="Cyclin_C-dom"/>
</dbReference>
<dbReference type="Pfam" id="PF02984">
    <property type="entry name" value="Cyclin_C"/>
    <property type="match status" value="1"/>
</dbReference>
<sequence>MKPFDPSNPEVYRRQMKWPQRRAVWVNQLVGRASRIGCGDTTVMRAVRLVSVADVPIQPTYTRLVGRAMADRSDCGLECLERLFTAAGMDTHGRLFSVAKYLMFLSMCDVDLAGCDVRLLAATAVYITRKANQDQIAGRIWSAALVAESSFSEAALESGIATLRMLRLLWRDTQTTKGLVTDAVDELFASPDRHSVASTHSYPHQQVSVWWMVLMWHICCRVWSWCWRRPSSEQPAVHNHPQQQQQQQDSNKDHPLAHFFVDDRCCIPDISTTLQLRATAPCFRKAFSSAQLRNRLDHSLSRDGDGINTQQLQLVQFDPSLGMGELMAAVWIAEEGGRWDETREVLQWASQYRYCTLPVILMADDIRTHASKTAYLSVARVLAQLMVAGRHVDFGDRSCLQIFRRANGEVRAIKDEPGFRLTVDPPLAAHHLYQQHRLEHDPPVESRINYLGAIGTWESDGLPCTDSSVWSFAKGMACWWRPSDGLLTQSPHSPVAGCTTTLSSRDGRVRCLVITDESHTFVAWIFILDNGNDNVRVWIVTTEAPVCVSGAFKDRFPVTTQLARVALGSDVAPYVFNGQVDDDSDDDDSSDGHGGG</sequence>
<evidence type="ECO:0000313" key="3">
    <source>
        <dbReference type="Proteomes" id="UP000041254"/>
    </source>
</evidence>
<feature type="domain" description="Cyclin C-terminal" evidence="1">
    <location>
        <begin position="79"/>
        <end position="200"/>
    </location>
</feature>
<dbReference type="InParanoid" id="A0A0G4F9I1"/>
<dbReference type="EMBL" id="CDMY01000391">
    <property type="protein sequence ID" value="CEM09021.1"/>
    <property type="molecule type" value="Genomic_DNA"/>
</dbReference>
<name>A0A0G4F9I1_VITBC</name>
<evidence type="ECO:0000313" key="2">
    <source>
        <dbReference type="EMBL" id="CEM09021.1"/>
    </source>
</evidence>
<dbReference type="Gene3D" id="1.10.472.10">
    <property type="entry name" value="Cyclin-like"/>
    <property type="match status" value="1"/>
</dbReference>
<dbReference type="PhylomeDB" id="A0A0G4F9I1"/>
<reference evidence="2 3" key="1">
    <citation type="submission" date="2014-11" db="EMBL/GenBank/DDBJ databases">
        <authorList>
            <person name="Zhu J."/>
            <person name="Qi W."/>
            <person name="Song R."/>
        </authorList>
    </citation>
    <scope>NUCLEOTIDE SEQUENCE [LARGE SCALE GENOMIC DNA]</scope>
</reference>
<keyword evidence="3" id="KW-1185">Reference proteome</keyword>
<gene>
    <name evidence="2" type="ORF">Vbra_4228</name>
</gene>
<dbReference type="VEuPathDB" id="CryptoDB:Vbra_4228"/>
<dbReference type="AlphaFoldDB" id="A0A0G4F9I1"/>